<dbReference type="Proteomes" id="UP000199337">
    <property type="component" value="Unassembled WGS sequence"/>
</dbReference>
<sequence>MKKVMVLTVRITIIALVILGLTACSKHSSTQGSTTNVPANQNQNTAAGEEVTKELQENLVYLISEKYGFYLEAPMFWSGRVVISEENDSFTVKHRTTSKNVSAKNPVILNVINYGSEKKWEQDANKKDEPFPYEKLGVINGNVFAGMPSFDFPYDDKSPTDKKEYTEIISSLDVVLKSFKPINNESEDKKFYGIWKIQRLLAASGDADTEIARQLIGKKLYYTDVFAYMEGNIADRNYYREKTISVQEFTEQYNIPFAQTDIPENQATMVTVFDDANYEQISKEIGNMFLVKDKNTLIMILDGALLELTREGIKTDSPTQHLTEKDNSEKTGEQARNEEDTAEQTMTKGVNRYAAAGINDPVGFEQYFYAVQSLINSDDREEVVKYFSYPVTLQIHNQQVTIKNAEEMLKQYDTVFTLNVKKAVAEQKVDNLFVNYMGVMVGNGQLWFGVGEGEKYFILSVNP</sequence>
<evidence type="ECO:0000313" key="4">
    <source>
        <dbReference type="Proteomes" id="UP000199337"/>
    </source>
</evidence>
<reference evidence="4" key="1">
    <citation type="submission" date="2016-10" db="EMBL/GenBank/DDBJ databases">
        <authorList>
            <person name="Varghese N."/>
            <person name="Submissions S."/>
        </authorList>
    </citation>
    <scope>NUCLEOTIDE SEQUENCE [LARGE SCALE GENOMIC DNA]</scope>
    <source>
        <strain evidence="4">DSM 17038</strain>
    </source>
</reference>
<proteinExistence type="predicted"/>
<feature type="chain" id="PRO_5038500285" evidence="2">
    <location>
        <begin position="29"/>
        <end position="463"/>
    </location>
</feature>
<organism evidence="3 4">
    <name type="scientific">Desulfotruncus arcticus DSM 17038</name>
    <dbReference type="NCBI Taxonomy" id="1121424"/>
    <lineage>
        <taxon>Bacteria</taxon>
        <taxon>Bacillati</taxon>
        <taxon>Bacillota</taxon>
        <taxon>Clostridia</taxon>
        <taxon>Eubacteriales</taxon>
        <taxon>Desulfallaceae</taxon>
        <taxon>Desulfotruncus</taxon>
    </lineage>
</organism>
<evidence type="ECO:0000313" key="3">
    <source>
        <dbReference type="EMBL" id="SFG13721.1"/>
    </source>
</evidence>
<dbReference type="AlphaFoldDB" id="A0A1I2PJY0"/>
<keyword evidence="4" id="KW-1185">Reference proteome</keyword>
<evidence type="ECO:0000256" key="1">
    <source>
        <dbReference type="SAM" id="MobiDB-lite"/>
    </source>
</evidence>
<name>A0A1I2PJY0_9FIRM</name>
<evidence type="ECO:0000256" key="2">
    <source>
        <dbReference type="SAM" id="SignalP"/>
    </source>
</evidence>
<dbReference type="EMBL" id="FOOX01000002">
    <property type="protein sequence ID" value="SFG13721.1"/>
    <property type="molecule type" value="Genomic_DNA"/>
</dbReference>
<dbReference type="RefSeq" id="WP_092468973.1">
    <property type="nucleotide sequence ID" value="NZ_FOOX01000002.1"/>
</dbReference>
<feature type="compositionally biased region" description="Basic and acidic residues" evidence="1">
    <location>
        <begin position="322"/>
        <end position="339"/>
    </location>
</feature>
<protein>
    <submittedName>
        <fullName evidence="3">Uncharacterized protein</fullName>
    </submittedName>
</protein>
<accession>A0A1I2PJY0</accession>
<feature type="region of interest" description="Disordered" evidence="1">
    <location>
        <begin position="316"/>
        <end position="344"/>
    </location>
</feature>
<feature type="signal peptide" evidence="2">
    <location>
        <begin position="1"/>
        <end position="28"/>
    </location>
</feature>
<dbReference type="PROSITE" id="PS51257">
    <property type="entry name" value="PROKAR_LIPOPROTEIN"/>
    <property type="match status" value="1"/>
</dbReference>
<keyword evidence="2" id="KW-0732">Signal</keyword>
<gene>
    <name evidence="3" type="ORF">SAMN05660649_00828</name>
</gene>
<dbReference type="OrthoDB" id="116695at2"/>